<dbReference type="NCBIfam" id="NF002796">
    <property type="entry name" value="PRK02935.1"/>
    <property type="match status" value="1"/>
</dbReference>
<gene>
    <name evidence="7" type="ORF">DNH61_14390</name>
</gene>
<accession>A0A2W1LAE5</accession>
<keyword evidence="2 6" id="KW-0812">Transmembrane</keyword>
<proteinExistence type="predicted"/>
<evidence type="ECO:0000313" key="7">
    <source>
        <dbReference type="EMBL" id="PZD95699.1"/>
    </source>
</evidence>
<dbReference type="Proteomes" id="UP000249522">
    <property type="component" value="Unassembled WGS sequence"/>
</dbReference>
<keyword evidence="8" id="KW-1185">Reference proteome</keyword>
<feature type="transmembrane region" description="Helical" evidence="6">
    <location>
        <begin position="43"/>
        <end position="66"/>
    </location>
</feature>
<dbReference type="InterPro" id="IPR020912">
    <property type="entry name" value="UPF0295"/>
</dbReference>
<sequence>MFFKSAKINEFRLWGLVFTLLGMGLMIAGTAGIVFWGGQAGKIFAAVFMVIGMIAMLLSVGIYFWAGMLSTSAIMLQCPECGKQTKMLGKTDRCMFCRTMLTLDPKAATDMPADPAAPTPVSIVDTDTANPPSQSPSGR</sequence>
<organism evidence="7 8">
    <name type="scientific">Paenibacillus sambharensis</name>
    <dbReference type="NCBI Taxonomy" id="1803190"/>
    <lineage>
        <taxon>Bacteria</taxon>
        <taxon>Bacillati</taxon>
        <taxon>Bacillota</taxon>
        <taxon>Bacilli</taxon>
        <taxon>Bacillales</taxon>
        <taxon>Paenibacillaceae</taxon>
        <taxon>Paenibacillus</taxon>
    </lineage>
</organism>
<dbReference type="AlphaFoldDB" id="A0A2W1LAE5"/>
<dbReference type="OrthoDB" id="1653848at2"/>
<keyword evidence="4 6" id="KW-0472">Membrane</keyword>
<dbReference type="RefSeq" id="WP_111147329.1">
    <property type="nucleotide sequence ID" value="NZ_QKRB01000044.1"/>
</dbReference>
<evidence type="ECO:0000256" key="5">
    <source>
        <dbReference type="SAM" id="MobiDB-lite"/>
    </source>
</evidence>
<evidence type="ECO:0000256" key="4">
    <source>
        <dbReference type="ARBA" id="ARBA00023136"/>
    </source>
</evidence>
<reference evidence="7 8" key="1">
    <citation type="submission" date="2018-06" db="EMBL/GenBank/DDBJ databases">
        <title>Paenibacillus imtechensis sp. nov.</title>
        <authorList>
            <person name="Pinnaka A.K."/>
            <person name="Singh H."/>
            <person name="Kaur M."/>
        </authorList>
    </citation>
    <scope>NUCLEOTIDE SEQUENCE [LARGE SCALE GENOMIC DNA]</scope>
    <source>
        <strain evidence="7 8">SMB1</strain>
    </source>
</reference>
<dbReference type="Pfam" id="PF11023">
    <property type="entry name" value="DUF2614"/>
    <property type="match status" value="1"/>
</dbReference>
<evidence type="ECO:0000256" key="1">
    <source>
        <dbReference type="ARBA" id="ARBA00022475"/>
    </source>
</evidence>
<evidence type="ECO:0000256" key="3">
    <source>
        <dbReference type="ARBA" id="ARBA00022989"/>
    </source>
</evidence>
<evidence type="ECO:0000256" key="2">
    <source>
        <dbReference type="ARBA" id="ARBA00022692"/>
    </source>
</evidence>
<feature type="compositionally biased region" description="Polar residues" evidence="5">
    <location>
        <begin position="125"/>
        <end position="139"/>
    </location>
</feature>
<evidence type="ECO:0000313" key="8">
    <source>
        <dbReference type="Proteomes" id="UP000249522"/>
    </source>
</evidence>
<feature type="compositionally biased region" description="Low complexity" evidence="5">
    <location>
        <begin position="108"/>
        <end position="120"/>
    </location>
</feature>
<protein>
    <submittedName>
        <fullName evidence="7">Uncharacterized protein</fullName>
    </submittedName>
</protein>
<name>A0A2W1LAE5_9BACL</name>
<keyword evidence="3 6" id="KW-1133">Transmembrane helix</keyword>
<feature type="transmembrane region" description="Helical" evidence="6">
    <location>
        <begin position="12"/>
        <end position="37"/>
    </location>
</feature>
<evidence type="ECO:0000256" key="6">
    <source>
        <dbReference type="SAM" id="Phobius"/>
    </source>
</evidence>
<feature type="region of interest" description="Disordered" evidence="5">
    <location>
        <begin position="108"/>
        <end position="139"/>
    </location>
</feature>
<keyword evidence="1" id="KW-1003">Cell membrane</keyword>
<dbReference type="EMBL" id="QKRB01000044">
    <property type="protein sequence ID" value="PZD95699.1"/>
    <property type="molecule type" value="Genomic_DNA"/>
</dbReference>
<comment type="caution">
    <text evidence="7">The sequence shown here is derived from an EMBL/GenBank/DDBJ whole genome shotgun (WGS) entry which is preliminary data.</text>
</comment>